<keyword evidence="1" id="KW-0378">Hydrolase</keyword>
<proteinExistence type="predicted"/>
<keyword evidence="1" id="KW-0347">Helicase</keyword>
<dbReference type="Proteomes" id="UP000265520">
    <property type="component" value="Unassembled WGS sequence"/>
</dbReference>
<evidence type="ECO:0000313" key="2">
    <source>
        <dbReference type="Proteomes" id="UP000265520"/>
    </source>
</evidence>
<keyword evidence="1" id="KW-0067">ATP-binding</keyword>
<evidence type="ECO:0000313" key="1">
    <source>
        <dbReference type="EMBL" id="MCI65475.1"/>
    </source>
</evidence>
<sequence>VRQMHLVAPLEKHFPLLYAILKEHIADDVDYKVCFLICNQLYFRVFFVLSL</sequence>
<organism evidence="1 2">
    <name type="scientific">Trifolium medium</name>
    <dbReference type="NCBI Taxonomy" id="97028"/>
    <lineage>
        <taxon>Eukaryota</taxon>
        <taxon>Viridiplantae</taxon>
        <taxon>Streptophyta</taxon>
        <taxon>Embryophyta</taxon>
        <taxon>Tracheophyta</taxon>
        <taxon>Spermatophyta</taxon>
        <taxon>Magnoliopsida</taxon>
        <taxon>eudicotyledons</taxon>
        <taxon>Gunneridae</taxon>
        <taxon>Pentapetalae</taxon>
        <taxon>rosids</taxon>
        <taxon>fabids</taxon>
        <taxon>Fabales</taxon>
        <taxon>Fabaceae</taxon>
        <taxon>Papilionoideae</taxon>
        <taxon>50 kb inversion clade</taxon>
        <taxon>NPAAA clade</taxon>
        <taxon>Hologalegina</taxon>
        <taxon>IRL clade</taxon>
        <taxon>Trifolieae</taxon>
        <taxon>Trifolium</taxon>
    </lineage>
</organism>
<keyword evidence="2" id="KW-1185">Reference proteome</keyword>
<reference evidence="1 2" key="1">
    <citation type="journal article" date="2018" name="Front. Plant Sci.">
        <title>Red Clover (Trifolium pratense) and Zigzag Clover (T. medium) - A Picture of Genomic Similarities and Differences.</title>
        <authorList>
            <person name="Dluhosova J."/>
            <person name="Istvanek J."/>
            <person name="Nedelnik J."/>
            <person name="Repkova J."/>
        </authorList>
    </citation>
    <scope>NUCLEOTIDE SEQUENCE [LARGE SCALE GENOMIC DNA]</scope>
    <source>
        <strain evidence="2">cv. 10/8</strain>
        <tissue evidence="1">Leaf</tissue>
    </source>
</reference>
<feature type="non-terminal residue" evidence="1">
    <location>
        <position position="1"/>
    </location>
</feature>
<comment type="caution">
    <text evidence="1">The sequence shown here is derived from an EMBL/GenBank/DDBJ whole genome shotgun (WGS) entry which is preliminary data.</text>
</comment>
<protein>
    <submittedName>
        <fullName evidence="1">DEAD-box ATP-dependent RNA helicase 31-like</fullName>
    </submittedName>
</protein>
<name>A0A392U079_9FABA</name>
<keyword evidence="1" id="KW-0547">Nucleotide-binding</keyword>
<dbReference type="GO" id="GO:0004386">
    <property type="term" value="F:helicase activity"/>
    <property type="evidence" value="ECO:0007669"/>
    <property type="project" value="UniProtKB-KW"/>
</dbReference>
<accession>A0A392U079</accession>
<dbReference type="EMBL" id="LXQA010676601">
    <property type="protein sequence ID" value="MCI65475.1"/>
    <property type="molecule type" value="Genomic_DNA"/>
</dbReference>
<dbReference type="AlphaFoldDB" id="A0A392U079"/>